<dbReference type="GO" id="GO:0009099">
    <property type="term" value="P:L-valine biosynthetic process"/>
    <property type="evidence" value="ECO:0007669"/>
    <property type="project" value="TreeGrafter"/>
</dbReference>
<dbReference type="SUPFAM" id="SSF52467">
    <property type="entry name" value="DHS-like NAD/FAD-binding domain"/>
    <property type="match status" value="1"/>
</dbReference>
<name>A0A916RU18_9HYPH</name>
<dbReference type="GO" id="GO:0009097">
    <property type="term" value="P:isoleucine biosynthetic process"/>
    <property type="evidence" value="ECO:0007669"/>
    <property type="project" value="TreeGrafter"/>
</dbReference>
<dbReference type="Gene3D" id="3.40.50.970">
    <property type="match status" value="2"/>
</dbReference>
<reference evidence="8" key="2">
    <citation type="submission" date="2020-09" db="EMBL/GenBank/DDBJ databases">
        <authorList>
            <person name="Sun Q."/>
            <person name="Zhou Y."/>
        </authorList>
    </citation>
    <scope>NUCLEOTIDE SEQUENCE</scope>
    <source>
        <strain evidence="8">CGMCC 1.15320</strain>
    </source>
</reference>
<dbReference type="PROSITE" id="PS00187">
    <property type="entry name" value="TPP_ENZYMES"/>
    <property type="match status" value="1"/>
</dbReference>
<evidence type="ECO:0000259" key="5">
    <source>
        <dbReference type="Pfam" id="PF00205"/>
    </source>
</evidence>
<dbReference type="PANTHER" id="PTHR18968:SF13">
    <property type="entry name" value="ACETOLACTATE SYNTHASE CATALYTIC SUBUNIT, MITOCHONDRIAL"/>
    <property type="match status" value="1"/>
</dbReference>
<dbReference type="Proteomes" id="UP000636264">
    <property type="component" value="Unassembled WGS sequence"/>
</dbReference>
<evidence type="ECO:0000313" key="8">
    <source>
        <dbReference type="EMBL" id="GGA67528.1"/>
    </source>
</evidence>
<dbReference type="SUPFAM" id="SSF52518">
    <property type="entry name" value="Thiamin diphosphate-binding fold (THDP-binding)"/>
    <property type="match status" value="2"/>
</dbReference>
<comment type="caution">
    <text evidence="8">The sequence shown here is derived from an EMBL/GenBank/DDBJ whole genome shotgun (WGS) entry which is preliminary data.</text>
</comment>
<dbReference type="GO" id="GO:0003984">
    <property type="term" value="F:acetolactate synthase activity"/>
    <property type="evidence" value="ECO:0007669"/>
    <property type="project" value="TreeGrafter"/>
</dbReference>
<dbReference type="CDD" id="cd00568">
    <property type="entry name" value="TPP_enzymes"/>
    <property type="match status" value="1"/>
</dbReference>
<evidence type="ECO:0000256" key="3">
    <source>
        <dbReference type="ARBA" id="ARBA00023052"/>
    </source>
</evidence>
<evidence type="ECO:0000256" key="1">
    <source>
        <dbReference type="ARBA" id="ARBA00001964"/>
    </source>
</evidence>
<dbReference type="InterPro" id="IPR000399">
    <property type="entry name" value="TPP-bd_CS"/>
</dbReference>
<dbReference type="Gene3D" id="3.40.50.1220">
    <property type="entry name" value="TPP-binding domain"/>
    <property type="match status" value="1"/>
</dbReference>
<dbReference type="CDD" id="cd07035">
    <property type="entry name" value="TPP_PYR_POX_like"/>
    <property type="match status" value="1"/>
</dbReference>
<dbReference type="Pfam" id="PF02776">
    <property type="entry name" value="TPP_enzyme_N"/>
    <property type="match status" value="1"/>
</dbReference>
<organism evidence="8 9">
    <name type="scientific">Nitratireductor aestuarii</name>
    <dbReference type="NCBI Taxonomy" id="1735103"/>
    <lineage>
        <taxon>Bacteria</taxon>
        <taxon>Pseudomonadati</taxon>
        <taxon>Pseudomonadota</taxon>
        <taxon>Alphaproteobacteria</taxon>
        <taxon>Hyphomicrobiales</taxon>
        <taxon>Phyllobacteriaceae</taxon>
        <taxon>Nitratireductor</taxon>
    </lineage>
</organism>
<dbReference type="InterPro" id="IPR029061">
    <property type="entry name" value="THDP-binding"/>
</dbReference>
<sequence length="535" mass="57244">MRTIFGLSGDGNMHWEAALADLPDVRAYHVRHEHAACAMATAYALASGEVGVASVTCGPGLTQLMTALTTAVQARIPLVVFAGEAPVGATWYNQYVDQAPYVTACGAVYIAARDKKVALHCVQEAFITARTRKVPVVLGMPLDMQQESLGDFNYVPSLDVLPPAQPVTPSAAMLKLVVDRIAGAERVIIVGGRGVLASGAAEACQRLADLIDGGLSATLPVRGLFNGHSRDVGFAGGFAHEATREAFAQADLILAVGTSLTRHTSDLNTLFRPEQVIQIDSNPQIVRHGQVPAALHVIGDARLTLEALCHELETAGVKRKAVWDVQAIAKRVLSEPADTVEYGEPLTGLDPRDLTAALDSALPKDWALVNSAGHSAYFASHFYGRNASDFLTIREFGAIGNGLSYAIGRAAYRPEQPVVLIEGDGGFLMHIQELETLVRSGLKLLIIIYNDGAYGSEIHKLRADGIHERGAVFGYGNLAAIARGFGLDGHIITDTAQLPDLVRSFEEGTGSALWDIRISDRVMAPTMRRQTKRSK</sequence>
<dbReference type="Pfam" id="PF00205">
    <property type="entry name" value="TPP_enzyme_M"/>
    <property type="match status" value="1"/>
</dbReference>
<evidence type="ECO:0000256" key="2">
    <source>
        <dbReference type="ARBA" id="ARBA00007812"/>
    </source>
</evidence>
<dbReference type="Pfam" id="PF02775">
    <property type="entry name" value="TPP_enzyme_C"/>
    <property type="match status" value="1"/>
</dbReference>
<feature type="domain" description="Thiamine pyrophosphate enzyme central" evidence="5">
    <location>
        <begin position="176"/>
        <end position="308"/>
    </location>
</feature>
<accession>A0A916RU18</accession>
<gene>
    <name evidence="8" type="ORF">GCM10011385_21760</name>
</gene>
<dbReference type="InterPro" id="IPR045229">
    <property type="entry name" value="TPP_enz"/>
</dbReference>
<dbReference type="EMBL" id="BMIF01000006">
    <property type="protein sequence ID" value="GGA67528.1"/>
    <property type="molecule type" value="Genomic_DNA"/>
</dbReference>
<dbReference type="PANTHER" id="PTHR18968">
    <property type="entry name" value="THIAMINE PYROPHOSPHATE ENZYMES"/>
    <property type="match status" value="1"/>
</dbReference>
<dbReference type="GO" id="GO:0050660">
    <property type="term" value="F:flavin adenine dinucleotide binding"/>
    <property type="evidence" value="ECO:0007669"/>
    <property type="project" value="TreeGrafter"/>
</dbReference>
<dbReference type="AlphaFoldDB" id="A0A916RU18"/>
<evidence type="ECO:0000313" key="9">
    <source>
        <dbReference type="Proteomes" id="UP000636264"/>
    </source>
</evidence>
<comment type="cofactor">
    <cofactor evidence="1">
        <name>thiamine diphosphate</name>
        <dbReference type="ChEBI" id="CHEBI:58937"/>
    </cofactor>
</comment>
<feature type="domain" description="Thiamine pyrophosphate enzyme TPP-binding" evidence="6">
    <location>
        <begin position="373"/>
        <end position="514"/>
    </location>
</feature>
<evidence type="ECO:0000259" key="6">
    <source>
        <dbReference type="Pfam" id="PF02775"/>
    </source>
</evidence>
<dbReference type="GO" id="GO:0000287">
    <property type="term" value="F:magnesium ion binding"/>
    <property type="evidence" value="ECO:0007669"/>
    <property type="project" value="InterPro"/>
</dbReference>
<comment type="similarity">
    <text evidence="2 4">Belongs to the TPP enzyme family.</text>
</comment>
<dbReference type="GO" id="GO:0005948">
    <property type="term" value="C:acetolactate synthase complex"/>
    <property type="evidence" value="ECO:0007669"/>
    <property type="project" value="TreeGrafter"/>
</dbReference>
<evidence type="ECO:0000259" key="7">
    <source>
        <dbReference type="Pfam" id="PF02776"/>
    </source>
</evidence>
<feature type="domain" description="Thiamine pyrophosphate enzyme N-terminal TPP-binding" evidence="7">
    <location>
        <begin position="2"/>
        <end position="90"/>
    </location>
</feature>
<dbReference type="InterPro" id="IPR011766">
    <property type="entry name" value="TPP_enzyme_TPP-bd"/>
</dbReference>
<proteinExistence type="inferred from homology"/>
<dbReference type="InterPro" id="IPR012000">
    <property type="entry name" value="Thiamin_PyroP_enz_cen_dom"/>
</dbReference>
<dbReference type="InterPro" id="IPR012001">
    <property type="entry name" value="Thiamin_PyroP_enz_TPP-bd_dom"/>
</dbReference>
<evidence type="ECO:0000256" key="4">
    <source>
        <dbReference type="RuleBase" id="RU362132"/>
    </source>
</evidence>
<reference evidence="8" key="1">
    <citation type="journal article" date="2014" name="Int. J. Syst. Evol. Microbiol.">
        <title>Complete genome sequence of Corynebacterium casei LMG S-19264T (=DSM 44701T), isolated from a smear-ripened cheese.</title>
        <authorList>
            <consortium name="US DOE Joint Genome Institute (JGI-PGF)"/>
            <person name="Walter F."/>
            <person name="Albersmeier A."/>
            <person name="Kalinowski J."/>
            <person name="Ruckert C."/>
        </authorList>
    </citation>
    <scope>NUCLEOTIDE SEQUENCE</scope>
    <source>
        <strain evidence="8">CGMCC 1.15320</strain>
    </source>
</reference>
<dbReference type="GO" id="GO:0030976">
    <property type="term" value="F:thiamine pyrophosphate binding"/>
    <property type="evidence" value="ECO:0007669"/>
    <property type="project" value="InterPro"/>
</dbReference>
<dbReference type="InterPro" id="IPR029035">
    <property type="entry name" value="DHS-like_NAD/FAD-binding_dom"/>
</dbReference>
<protein>
    <submittedName>
        <fullName evidence="8">Acetolactate synthase</fullName>
    </submittedName>
</protein>
<keyword evidence="3 4" id="KW-0786">Thiamine pyrophosphate</keyword>
<keyword evidence="9" id="KW-1185">Reference proteome</keyword>